<dbReference type="SUPFAM" id="SSF103473">
    <property type="entry name" value="MFS general substrate transporter"/>
    <property type="match status" value="1"/>
</dbReference>
<dbReference type="KEGG" id="sutt:SUTMEG_01740"/>
<dbReference type="PANTHER" id="PTHR12778">
    <property type="entry name" value="SOLUTE CARRIER FAMILY 33 ACETYL-COA TRANSPORTER -RELATED"/>
    <property type="match status" value="1"/>
</dbReference>
<evidence type="ECO:0000256" key="6">
    <source>
        <dbReference type="SAM" id="Phobius"/>
    </source>
</evidence>
<dbReference type="EMBL" id="AP018786">
    <property type="protein sequence ID" value="BBF22283.1"/>
    <property type="molecule type" value="Genomic_DNA"/>
</dbReference>
<keyword evidence="2" id="KW-0813">Transport</keyword>
<feature type="transmembrane region" description="Helical" evidence="6">
    <location>
        <begin position="52"/>
        <end position="71"/>
    </location>
</feature>
<dbReference type="GO" id="GO:0022857">
    <property type="term" value="F:transmembrane transporter activity"/>
    <property type="evidence" value="ECO:0007669"/>
    <property type="project" value="InterPro"/>
</dbReference>
<dbReference type="InterPro" id="IPR004752">
    <property type="entry name" value="AmpG_permease/AT-1"/>
</dbReference>
<dbReference type="OrthoDB" id="9787815at2"/>
<dbReference type="Gene3D" id="1.20.1250.20">
    <property type="entry name" value="MFS general substrate transporter like domains"/>
    <property type="match status" value="2"/>
</dbReference>
<feature type="transmembrane region" description="Helical" evidence="6">
    <location>
        <begin position="162"/>
        <end position="180"/>
    </location>
</feature>
<gene>
    <name evidence="7" type="ORF">SUTMEG_01740</name>
</gene>
<dbReference type="Pfam" id="PF07690">
    <property type="entry name" value="MFS_1"/>
    <property type="match status" value="1"/>
</dbReference>
<dbReference type="Proteomes" id="UP000271003">
    <property type="component" value="Chromosome"/>
</dbReference>
<feature type="transmembrane region" description="Helical" evidence="6">
    <location>
        <begin position="338"/>
        <end position="362"/>
    </location>
</feature>
<keyword evidence="4 6" id="KW-1133">Transmembrane helix</keyword>
<organism evidence="7 8">
    <name type="scientific">Sutterella megalosphaeroides</name>
    <dbReference type="NCBI Taxonomy" id="2494234"/>
    <lineage>
        <taxon>Bacteria</taxon>
        <taxon>Pseudomonadati</taxon>
        <taxon>Pseudomonadota</taxon>
        <taxon>Betaproteobacteria</taxon>
        <taxon>Burkholderiales</taxon>
        <taxon>Sutterellaceae</taxon>
        <taxon>Sutterella</taxon>
    </lineage>
</organism>
<feature type="transmembrane region" description="Helical" evidence="6">
    <location>
        <begin position="374"/>
        <end position="395"/>
    </location>
</feature>
<evidence type="ECO:0000256" key="4">
    <source>
        <dbReference type="ARBA" id="ARBA00022989"/>
    </source>
</evidence>
<dbReference type="GO" id="GO:0016020">
    <property type="term" value="C:membrane"/>
    <property type="evidence" value="ECO:0007669"/>
    <property type="project" value="UniProtKB-SubCell"/>
</dbReference>
<proteinExistence type="predicted"/>
<feature type="transmembrane region" description="Helical" evidence="6">
    <location>
        <begin position="21"/>
        <end position="46"/>
    </location>
</feature>
<evidence type="ECO:0000256" key="3">
    <source>
        <dbReference type="ARBA" id="ARBA00022692"/>
    </source>
</evidence>
<evidence type="ECO:0000313" key="8">
    <source>
        <dbReference type="Proteomes" id="UP000271003"/>
    </source>
</evidence>
<feature type="transmembrane region" description="Helical" evidence="6">
    <location>
        <begin position="92"/>
        <end position="111"/>
    </location>
</feature>
<evidence type="ECO:0000313" key="7">
    <source>
        <dbReference type="EMBL" id="BBF22283.1"/>
    </source>
</evidence>
<accession>A0A2Z6I7B6</accession>
<feature type="transmembrane region" description="Helical" evidence="6">
    <location>
        <begin position="192"/>
        <end position="212"/>
    </location>
</feature>
<evidence type="ECO:0000256" key="1">
    <source>
        <dbReference type="ARBA" id="ARBA00004141"/>
    </source>
</evidence>
<feature type="transmembrane region" description="Helical" evidence="6">
    <location>
        <begin position="401"/>
        <end position="422"/>
    </location>
</feature>
<keyword evidence="3 6" id="KW-0812">Transmembrane</keyword>
<dbReference type="PANTHER" id="PTHR12778:SF10">
    <property type="entry name" value="MAJOR FACILITATOR SUPERFAMILY DOMAIN-CONTAINING PROTEIN 3"/>
    <property type="match status" value="1"/>
</dbReference>
<dbReference type="InterPro" id="IPR036259">
    <property type="entry name" value="MFS_trans_sf"/>
</dbReference>
<comment type="subcellular location">
    <subcellularLocation>
        <location evidence="1">Membrane</location>
        <topology evidence="1">Multi-pass membrane protein</topology>
    </subcellularLocation>
</comment>
<dbReference type="InterPro" id="IPR011701">
    <property type="entry name" value="MFS"/>
</dbReference>
<reference evidence="7 8" key="1">
    <citation type="journal article" date="2018" name="Int. J. Syst. Evol. Microbiol.">
        <title>Mesosutterella multiformis gen. nov., sp. nov., a member of the family Sutterellaceae and Sutterella megalosphaeroides sp. nov., isolated from human faeces.</title>
        <authorList>
            <person name="Sakamoto M."/>
            <person name="Ikeyama N."/>
            <person name="Kunihiro T."/>
            <person name="Iino T."/>
            <person name="Yuki M."/>
            <person name="Ohkuma M."/>
        </authorList>
    </citation>
    <scope>NUCLEOTIDE SEQUENCE [LARGE SCALE GENOMIC DNA]</scope>
    <source>
        <strain evidence="7 8">6FBBBH3</strain>
    </source>
</reference>
<name>A0A2Z6I7B6_9BURK</name>
<protein>
    <submittedName>
        <fullName evidence="7">MFS transporter</fullName>
    </submittedName>
</protein>
<dbReference type="NCBIfam" id="TIGR00901">
    <property type="entry name" value="2A0125"/>
    <property type="match status" value="1"/>
</dbReference>
<keyword evidence="8" id="KW-1185">Reference proteome</keyword>
<sequence length="434" mass="46075">MQEKVVRGWDVVRVYAEPASLRMFFFGFSSGLPLLLVLGTLSFWLREAGVDLKTIGFLSWVGLVYGFKWVWAPAIDRVRLPFLSARLGRRRAWLVVAQTGIVGALIGLSQTDPAASLAWTAAWALLTAFASATQDIALDAYRIESAQNDRQAALAAMYQTGYRIAMIWSGAGALAVAAWAQSVDGYEQAAWSASYLVMAASAGVGLVTSFLSPEPETAPVPRERPSAAALLEPFADFFRRFGRWAAVVLLLIATYRISDVVMGIMANPFYQDLGFTKQEVAAVSKVFGVVMTLAGAFAGGAVTMKLGVNRALFIGALLSCLTNLLFAALAAVGPNLAFLAVVVSADNLAAGLASAAFVAYLSGLTSSAYSATQYALFSSLMLLLPKFLAGFSGVAVEAVGYSGFFVATSVIGVPVALLVLLAERAAREERRPEA</sequence>
<dbReference type="AlphaFoldDB" id="A0A2Z6I7B6"/>
<feature type="transmembrane region" description="Helical" evidence="6">
    <location>
        <begin position="311"/>
        <end position="332"/>
    </location>
</feature>
<evidence type="ECO:0000256" key="2">
    <source>
        <dbReference type="ARBA" id="ARBA00022448"/>
    </source>
</evidence>
<keyword evidence="5 6" id="KW-0472">Membrane</keyword>
<evidence type="ECO:0000256" key="5">
    <source>
        <dbReference type="ARBA" id="ARBA00023136"/>
    </source>
</evidence>
<feature type="transmembrane region" description="Helical" evidence="6">
    <location>
        <begin position="244"/>
        <end position="266"/>
    </location>
</feature>
<feature type="transmembrane region" description="Helical" evidence="6">
    <location>
        <begin position="286"/>
        <end position="304"/>
    </location>
</feature>
<feature type="transmembrane region" description="Helical" evidence="6">
    <location>
        <begin position="117"/>
        <end position="141"/>
    </location>
</feature>
<dbReference type="RefSeq" id="WP_120175941.1">
    <property type="nucleotide sequence ID" value="NZ_AP018786.1"/>
</dbReference>